<dbReference type="Proteomes" id="UP000033220">
    <property type="component" value="Chromosome DSM 122"/>
</dbReference>
<proteinExistence type="predicted"/>
<keyword evidence="4" id="KW-1185">Reference proteome</keyword>
<keyword evidence="1" id="KW-0732">Signal</keyword>
<protein>
    <submittedName>
        <fullName evidence="3">Porin 39 (Por39)b</fullName>
    </submittedName>
</protein>
<dbReference type="GO" id="GO:0015288">
    <property type="term" value="F:porin activity"/>
    <property type="evidence" value="ECO:0007669"/>
    <property type="project" value="InterPro"/>
</dbReference>
<dbReference type="RefSeq" id="WP_014416186.1">
    <property type="nucleotide sequence ID" value="NC_017059.1"/>
</dbReference>
<evidence type="ECO:0000256" key="1">
    <source>
        <dbReference type="SAM" id="SignalP"/>
    </source>
</evidence>
<evidence type="ECO:0000259" key="2">
    <source>
        <dbReference type="Pfam" id="PF13609"/>
    </source>
</evidence>
<feature type="signal peptide" evidence="1">
    <location>
        <begin position="1"/>
        <end position="23"/>
    </location>
</feature>
<dbReference type="InterPro" id="IPR023614">
    <property type="entry name" value="Porin_dom_sf"/>
</dbReference>
<dbReference type="EMBL" id="HE663493">
    <property type="protein sequence ID" value="CCG09557.1"/>
    <property type="molecule type" value="Genomic_DNA"/>
</dbReference>
<dbReference type="OrthoDB" id="6758483at2"/>
<dbReference type="HOGENOM" id="CLU_062803_0_0_5"/>
<dbReference type="AlphaFoldDB" id="H6SPN2"/>
<dbReference type="SUPFAM" id="SSF56935">
    <property type="entry name" value="Porins"/>
    <property type="match status" value="1"/>
</dbReference>
<dbReference type="GO" id="GO:0016020">
    <property type="term" value="C:membrane"/>
    <property type="evidence" value="ECO:0007669"/>
    <property type="project" value="InterPro"/>
</dbReference>
<feature type="domain" description="Porin" evidence="2">
    <location>
        <begin position="11"/>
        <end position="328"/>
    </location>
</feature>
<feature type="chain" id="PRO_5003607190" evidence="1">
    <location>
        <begin position="24"/>
        <end position="348"/>
    </location>
</feature>
<name>H6SPN2_PARPM</name>
<dbReference type="Gene3D" id="2.40.160.10">
    <property type="entry name" value="Porin"/>
    <property type="match status" value="1"/>
</dbReference>
<dbReference type="STRING" id="1150469.RSPPHO_02931"/>
<dbReference type="PATRIC" id="fig|1150469.3.peg.3307"/>
<sequence>MKKILFGTTTLVAVGLLAGGASAADKIKLSLGGKQEVYFGGFGTFEDGGVKNSDGFGMDTDTEVYVKGSTKLDNGLTVSALIQFESEANENGGRNVDEQHIDVSGAFGKLVLGERYGVFADGLRAPNVGEVSPDDTISIWLLNNGNSGAHYGLDTTLDDDSLRVSYYTPAFYGFSAGMSYAPKPNQPGIGSRSGASVPTGEYFRDEVQAAVSYDNTFGGVGLKADGSFITDLAKDESWAYRGGLAVSYAGFEVGGSYMGLTSDNTKNAERSVWEAGASYATGPYAVSFTYAQSDANISATSYILGGAYEMGPGVKVVGNVFYGNVDDDTAANTYRSGAGAVTGMVLSF</sequence>
<evidence type="ECO:0000313" key="3">
    <source>
        <dbReference type="EMBL" id="CCG09557.1"/>
    </source>
</evidence>
<gene>
    <name evidence="3" type="primary">por39b</name>
    <name evidence="3" type="ORF">RSPPHO_02931</name>
</gene>
<evidence type="ECO:0000313" key="4">
    <source>
        <dbReference type="Proteomes" id="UP000033220"/>
    </source>
</evidence>
<dbReference type="KEGG" id="rpm:RSPPHO_02931"/>
<accession>H6SPN2</accession>
<dbReference type="eggNOG" id="COG3203">
    <property type="taxonomic scope" value="Bacteria"/>
</dbReference>
<dbReference type="Pfam" id="PF13609">
    <property type="entry name" value="Porin_4"/>
    <property type="match status" value="1"/>
</dbReference>
<dbReference type="InterPro" id="IPR033900">
    <property type="entry name" value="Gram_neg_porin_domain"/>
</dbReference>
<reference evidence="3 4" key="1">
    <citation type="submission" date="2012-02" db="EMBL/GenBank/DDBJ databases">
        <title>Shotgun genome sequence of Phaeospirillum photometricum DSM 122.</title>
        <authorList>
            <person name="Duquesne K."/>
            <person name="Sturgis J."/>
        </authorList>
    </citation>
    <scope>NUCLEOTIDE SEQUENCE [LARGE SCALE GENOMIC DNA]</scope>
    <source>
        <strain evidence="4">DSM122</strain>
    </source>
</reference>
<organism evidence="3 4">
    <name type="scientific">Pararhodospirillum photometricum DSM 122</name>
    <dbReference type="NCBI Taxonomy" id="1150469"/>
    <lineage>
        <taxon>Bacteria</taxon>
        <taxon>Pseudomonadati</taxon>
        <taxon>Pseudomonadota</taxon>
        <taxon>Alphaproteobacteria</taxon>
        <taxon>Rhodospirillales</taxon>
        <taxon>Rhodospirillaceae</taxon>
        <taxon>Pararhodospirillum</taxon>
    </lineage>
</organism>